<dbReference type="Proteomes" id="UP000252797">
    <property type="component" value="Unassembled WGS sequence"/>
</dbReference>
<accession>A0A367CEP2</accession>
<dbReference type="EMBL" id="LEPB01000004">
    <property type="protein sequence ID" value="RCA11014.1"/>
    <property type="molecule type" value="Genomic_DNA"/>
</dbReference>
<dbReference type="InterPro" id="IPR012334">
    <property type="entry name" value="Pectin_lyas_fold"/>
</dbReference>
<organism evidence="1 2">
    <name type="scientific">Enterococcus durans</name>
    <dbReference type="NCBI Taxonomy" id="53345"/>
    <lineage>
        <taxon>Bacteria</taxon>
        <taxon>Bacillati</taxon>
        <taxon>Bacillota</taxon>
        <taxon>Bacilli</taxon>
        <taxon>Lactobacillales</taxon>
        <taxon>Enterococcaceae</taxon>
        <taxon>Enterococcus</taxon>
    </lineage>
</organism>
<proteinExistence type="predicted"/>
<name>A0A367CEP2_9ENTE</name>
<reference evidence="1 2" key="1">
    <citation type="submission" date="2015-06" db="EMBL/GenBank/DDBJ databases">
        <title>The Genome Sequence of Enterococcus durans 4EA1.</title>
        <authorList>
            <consortium name="The Broad Institute Genomics Platform"/>
            <consortium name="The Broad Institute Genome Sequencing Center for Infectious Disease"/>
            <person name="Earl A.M."/>
            <person name="Van Tyne D."/>
            <person name="Lebreton F."/>
            <person name="Saavedra J.T."/>
            <person name="Gilmore M.S."/>
            <person name="Manson Mcguire A."/>
            <person name="Clock S."/>
            <person name="Crupain M."/>
            <person name="Rangan U."/>
            <person name="Young S."/>
            <person name="Abouelleil A."/>
            <person name="Cao P."/>
            <person name="Chapman S.B."/>
            <person name="Griggs A."/>
            <person name="Priest M."/>
            <person name="Shea T."/>
            <person name="Wortman J."/>
            <person name="Nusbaum C."/>
            <person name="Birren B."/>
        </authorList>
    </citation>
    <scope>NUCLEOTIDE SEQUENCE [LARGE SCALE GENOMIC DNA]</scope>
    <source>
        <strain evidence="1 2">4EA1</strain>
    </source>
</reference>
<evidence type="ECO:0000313" key="1">
    <source>
        <dbReference type="EMBL" id="RCA11014.1"/>
    </source>
</evidence>
<protein>
    <submittedName>
        <fullName evidence="1">Uncharacterized protein</fullName>
    </submittedName>
</protein>
<dbReference type="SUPFAM" id="SSF51126">
    <property type="entry name" value="Pectin lyase-like"/>
    <property type="match status" value="1"/>
</dbReference>
<comment type="caution">
    <text evidence="1">The sequence shown here is derived from an EMBL/GenBank/DDBJ whole genome shotgun (WGS) entry which is preliminary data.</text>
</comment>
<evidence type="ECO:0000313" key="2">
    <source>
        <dbReference type="Proteomes" id="UP000252797"/>
    </source>
</evidence>
<dbReference type="InterPro" id="IPR011050">
    <property type="entry name" value="Pectin_lyase_fold/virulence"/>
</dbReference>
<sequence length="350" mass="38094">MGLLKLFSNRISREWKEKFNKNIDYLNNLEKKLSDQDKSTNSRIDNLVLHSGGESHNEVVDARVNHKGEIFDTLQGRLADTEKKVSESMSVLETNQADTKAQVAQLNNSVETIVGGSADWINLYVSADLGSDQNGDGSEEKPFATIQMAVNQIPLVSIPGVSIWVDDGVYLEDVSIRNISATAIYVGPKNDISTIDPSKSDMPVKLRSLAFYQCKGYYKVTGLQFVDTKNAPKFSGSVYSLMVEQGGYLSVDKCKFAEDARNLAGAAIYAGGLSASNVYGTCYFHRQNIAVYANLMSQVLINQATGGKENTTGVRSTDAIVRGKFPVGFADVNENIQGFGLIIAKGTVLS</sequence>
<dbReference type="Gene3D" id="2.160.20.10">
    <property type="entry name" value="Single-stranded right-handed beta-helix, Pectin lyase-like"/>
    <property type="match status" value="1"/>
</dbReference>
<dbReference type="RefSeq" id="WP_113845845.1">
    <property type="nucleotide sequence ID" value="NZ_JAANZI010000006.1"/>
</dbReference>
<dbReference type="AlphaFoldDB" id="A0A367CEP2"/>
<gene>
    <name evidence="1" type="ORF">EA71_01769</name>
</gene>